<dbReference type="PIRSF" id="PIRSF002419">
    <property type="entry name" value="Tetraspanin"/>
    <property type="match status" value="1"/>
</dbReference>
<dbReference type="GO" id="GO:0005886">
    <property type="term" value="C:plasma membrane"/>
    <property type="evidence" value="ECO:0007669"/>
    <property type="project" value="TreeGrafter"/>
</dbReference>
<dbReference type="PANTHER" id="PTHR19282:SF544">
    <property type="entry name" value="TETRASPANIN"/>
    <property type="match status" value="1"/>
</dbReference>
<sequence>MGVQKTSPLDKWRWAMLGLAVIFLVSGAALVGVGSVGHRLYSRYLAWLESGFMSLPTLFIFVGMAVVTASGIGICGAARANPCMLTMFSLLLGMTFIAALSGAIESYAKRHRMSETVVVNMRTSLIHLGNNTIHGFSYATWQKLQTRLHCCGADSYLDWFNATSVHMIPVSCCNQTLYPLDAHKQELPGDFNASRNGSCPRGFLDIISCKPSVLDLELAASSIHLNTSRICPLYQRGCAALVREDVKLYMAQVAGIGMTISLLQFVGVIVAFLSVHKIRATLASSSPVS</sequence>
<evidence type="ECO:0000256" key="6">
    <source>
        <dbReference type="PIRSR" id="PIRSR002419-1"/>
    </source>
</evidence>
<organism evidence="8 9">
    <name type="scientific">Ramazzottius varieornatus</name>
    <name type="common">Water bear</name>
    <name type="synonym">Tardigrade</name>
    <dbReference type="NCBI Taxonomy" id="947166"/>
    <lineage>
        <taxon>Eukaryota</taxon>
        <taxon>Metazoa</taxon>
        <taxon>Ecdysozoa</taxon>
        <taxon>Tardigrada</taxon>
        <taxon>Eutardigrada</taxon>
        <taxon>Parachela</taxon>
        <taxon>Hypsibioidea</taxon>
        <taxon>Ramazzottiidae</taxon>
        <taxon>Ramazzottius</taxon>
    </lineage>
</organism>
<name>A0A1D1UXZ2_RAMVA</name>
<comment type="subcellular location">
    <subcellularLocation>
        <location evidence="1 7">Membrane</location>
        <topology evidence="1 7">Multi-pass membrane protein</topology>
    </subcellularLocation>
</comment>
<comment type="caution">
    <text evidence="8">The sequence shown here is derived from an EMBL/GenBank/DDBJ whole genome shotgun (WGS) entry which is preliminary data.</text>
</comment>
<reference evidence="8 9" key="1">
    <citation type="journal article" date="2016" name="Nat. Commun.">
        <title>Extremotolerant tardigrade genome and improved radiotolerance of human cultured cells by tardigrade-unique protein.</title>
        <authorList>
            <person name="Hashimoto T."/>
            <person name="Horikawa D.D."/>
            <person name="Saito Y."/>
            <person name="Kuwahara H."/>
            <person name="Kozuka-Hata H."/>
            <person name="Shin-I T."/>
            <person name="Minakuchi Y."/>
            <person name="Ohishi K."/>
            <person name="Motoyama A."/>
            <person name="Aizu T."/>
            <person name="Enomoto A."/>
            <person name="Kondo K."/>
            <person name="Tanaka S."/>
            <person name="Hara Y."/>
            <person name="Koshikawa S."/>
            <person name="Sagara H."/>
            <person name="Miura T."/>
            <person name="Yokobori S."/>
            <person name="Miyagawa K."/>
            <person name="Suzuki Y."/>
            <person name="Kubo T."/>
            <person name="Oyama M."/>
            <person name="Kohara Y."/>
            <person name="Fujiyama A."/>
            <person name="Arakawa K."/>
            <person name="Katayama T."/>
            <person name="Toyoda A."/>
            <person name="Kunieda T."/>
        </authorList>
    </citation>
    <scope>NUCLEOTIDE SEQUENCE [LARGE SCALE GENOMIC DNA]</scope>
    <source>
        <strain evidence="8 9">YOKOZUNA-1</strain>
    </source>
</reference>
<feature type="disulfide bond" evidence="6">
    <location>
        <begin position="151"/>
        <end position="172"/>
    </location>
</feature>
<gene>
    <name evidence="8" type="primary">RvY_06275-1</name>
    <name evidence="8" type="synonym">RvY_06275.1</name>
    <name evidence="8" type="ORF">RvY_06275</name>
</gene>
<evidence type="ECO:0000256" key="1">
    <source>
        <dbReference type="ARBA" id="ARBA00004141"/>
    </source>
</evidence>
<proteinExistence type="inferred from homology"/>
<evidence type="ECO:0000256" key="7">
    <source>
        <dbReference type="RuleBase" id="RU361218"/>
    </source>
</evidence>
<dbReference type="Proteomes" id="UP000186922">
    <property type="component" value="Unassembled WGS sequence"/>
</dbReference>
<keyword evidence="5 7" id="KW-0472">Membrane</keyword>
<dbReference type="OrthoDB" id="10051815at2759"/>
<dbReference type="Gene3D" id="1.10.1450.10">
    <property type="entry name" value="Tetraspanin"/>
    <property type="match status" value="1"/>
</dbReference>
<dbReference type="SUPFAM" id="SSF48652">
    <property type="entry name" value="Tetraspanin"/>
    <property type="match status" value="1"/>
</dbReference>
<feature type="transmembrane region" description="Helical" evidence="7">
    <location>
        <begin position="253"/>
        <end position="275"/>
    </location>
</feature>
<feature type="transmembrane region" description="Helical" evidence="7">
    <location>
        <begin position="85"/>
        <end position="104"/>
    </location>
</feature>
<accession>A0A1D1UXZ2</accession>
<dbReference type="AlphaFoldDB" id="A0A1D1UXZ2"/>
<evidence type="ECO:0000256" key="2">
    <source>
        <dbReference type="ARBA" id="ARBA00006840"/>
    </source>
</evidence>
<dbReference type="STRING" id="947166.A0A1D1UXZ2"/>
<feature type="transmembrane region" description="Helical" evidence="7">
    <location>
        <begin position="58"/>
        <end position="79"/>
    </location>
</feature>
<keyword evidence="3 7" id="KW-0812">Transmembrane</keyword>
<evidence type="ECO:0000313" key="9">
    <source>
        <dbReference type="Proteomes" id="UP000186922"/>
    </source>
</evidence>
<evidence type="ECO:0000256" key="4">
    <source>
        <dbReference type="ARBA" id="ARBA00022989"/>
    </source>
</evidence>
<evidence type="ECO:0000256" key="3">
    <source>
        <dbReference type="ARBA" id="ARBA00022692"/>
    </source>
</evidence>
<dbReference type="PRINTS" id="PR00259">
    <property type="entry name" value="TMFOUR"/>
</dbReference>
<dbReference type="InterPro" id="IPR008952">
    <property type="entry name" value="Tetraspanin_EC2_sf"/>
</dbReference>
<dbReference type="PANTHER" id="PTHR19282">
    <property type="entry name" value="TETRASPANIN"/>
    <property type="match status" value="1"/>
</dbReference>
<dbReference type="Pfam" id="PF00335">
    <property type="entry name" value="Tetraspanin"/>
    <property type="match status" value="1"/>
</dbReference>
<feature type="transmembrane region" description="Helical" evidence="7">
    <location>
        <begin position="12"/>
        <end position="37"/>
    </location>
</feature>
<evidence type="ECO:0000313" key="8">
    <source>
        <dbReference type="EMBL" id="GAU94514.1"/>
    </source>
</evidence>
<dbReference type="EMBL" id="BDGG01000002">
    <property type="protein sequence ID" value="GAU94514.1"/>
    <property type="molecule type" value="Genomic_DNA"/>
</dbReference>
<keyword evidence="9" id="KW-1185">Reference proteome</keyword>
<keyword evidence="4 7" id="KW-1133">Transmembrane helix</keyword>
<protein>
    <recommendedName>
        <fullName evidence="7">Tetraspanin</fullName>
    </recommendedName>
</protein>
<evidence type="ECO:0000256" key="5">
    <source>
        <dbReference type="ARBA" id="ARBA00023136"/>
    </source>
</evidence>
<comment type="similarity">
    <text evidence="2 7">Belongs to the tetraspanin (TM4SF) family.</text>
</comment>
<dbReference type="InterPro" id="IPR018499">
    <property type="entry name" value="Tetraspanin/Peripherin"/>
</dbReference>
<dbReference type="InterPro" id="IPR000301">
    <property type="entry name" value="Tetraspanin_animals"/>
</dbReference>
<keyword evidence="6" id="KW-1015">Disulfide bond</keyword>